<protein>
    <recommendedName>
        <fullName evidence="3">Carrier domain-containing protein</fullName>
    </recommendedName>
</protein>
<keyword evidence="1" id="KW-0596">Phosphopantetheine</keyword>
<name>A0ABR4PLF3_9HELO</name>
<dbReference type="PANTHER" id="PTHR43775">
    <property type="entry name" value="FATTY ACID SYNTHASE"/>
    <property type="match status" value="1"/>
</dbReference>
<keyword evidence="5" id="KW-1185">Reference proteome</keyword>
<keyword evidence="2" id="KW-0597">Phosphoprotein</keyword>
<evidence type="ECO:0000256" key="1">
    <source>
        <dbReference type="ARBA" id="ARBA00022450"/>
    </source>
</evidence>
<dbReference type="SUPFAM" id="SSF47336">
    <property type="entry name" value="ACP-like"/>
    <property type="match status" value="1"/>
</dbReference>
<organism evidence="4 5">
    <name type="scientific">Phlyctema vagabunda</name>
    <dbReference type="NCBI Taxonomy" id="108571"/>
    <lineage>
        <taxon>Eukaryota</taxon>
        <taxon>Fungi</taxon>
        <taxon>Dikarya</taxon>
        <taxon>Ascomycota</taxon>
        <taxon>Pezizomycotina</taxon>
        <taxon>Leotiomycetes</taxon>
        <taxon>Helotiales</taxon>
        <taxon>Dermateaceae</taxon>
        <taxon>Phlyctema</taxon>
    </lineage>
</organism>
<dbReference type="PANTHER" id="PTHR43775:SF37">
    <property type="entry name" value="SI:DKEY-61P9.11"/>
    <property type="match status" value="1"/>
</dbReference>
<dbReference type="Pfam" id="PF08659">
    <property type="entry name" value="KR"/>
    <property type="match status" value="1"/>
</dbReference>
<dbReference type="EMBL" id="JBFCZG010000003">
    <property type="protein sequence ID" value="KAL3424073.1"/>
    <property type="molecule type" value="Genomic_DNA"/>
</dbReference>
<proteinExistence type="predicted"/>
<dbReference type="InterPro" id="IPR009081">
    <property type="entry name" value="PP-bd_ACP"/>
</dbReference>
<dbReference type="PROSITE" id="PS50075">
    <property type="entry name" value="CARRIER"/>
    <property type="match status" value="1"/>
</dbReference>
<reference evidence="4 5" key="1">
    <citation type="submission" date="2024-06" db="EMBL/GenBank/DDBJ databases">
        <title>Complete genome of Phlyctema vagabunda strain 19-DSS-EL-015.</title>
        <authorList>
            <person name="Fiorenzani C."/>
        </authorList>
    </citation>
    <scope>NUCLEOTIDE SEQUENCE [LARGE SCALE GENOMIC DNA]</scope>
    <source>
        <strain evidence="4 5">19-DSS-EL-015</strain>
    </source>
</reference>
<dbReference type="Gene3D" id="3.40.50.720">
    <property type="entry name" value="NAD(P)-binding Rossmann-like Domain"/>
    <property type="match status" value="1"/>
</dbReference>
<evidence type="ECO:0000313" key="5">
    <source>
        <dbReference type="Proteomes" id="UP001629113"/>
    </source>
</evidence>
<dbReference type="Proteomes" id="UP001629113">
    <property type="component" value="Unassembled WGS sequence"/>
</dbReference>
<gene>
    <name evidence="4" type="ORF">PVAG01_03354</name>
</gene>
<dbReference type="InterPro" id="IPR036736">
    <property type="entry name" value="ACP-like_sf"/>
</dbReference>
<feature type="domain" description="Carrier" evidence="3">
    <location>
        <begin position="156"/>
        <end position="234"/>
    </location>
</feature>
<evidence type="ECO:0000259" key="3">
    <source>
        <dbReference type="PROSITE" id="PS50075"/>
    </source>
</evidence>
<accession>A0ABR4PLF3</accession>
<dbReference type="InterPro" id="IPR013968">
    <property type="entry name" value="PKS_KR"/>
</dbReference>
<comment type="caution">
    <text evidence="4">The sequence shown here is derived from an EMBL/GenBank/DDBJ whole genome shotgun (WGS) entry which is preliminary data.</text>
</comment>
<dbReference type="Pfam" id="PF23297">
    <property type="entry name" value="ACP_SdgA_C"/>
    <property type="match status" value="1"/>
</dbReference>
<dbReference type="InterPro" id="IPR050091">
    <property type="entry name" value="PKS_NRPS_Biosynth_Enz"/>
</dbReference>
<dbReference type="Gene3D" id="1.10.1200.10">
    <property type="entry name" value="ACP-like"/>
    <property type="match status" value="1"/>
</dbReference>
<sequence>MVSWTVIFGTATQSNYLASNSFIDAFARHRRTARLPCTTLTLSQVLGIGIVSYMTECQQVMVRNGFYGNNEDEFQHYCESGSLSHEPEEPADPEFKHDPYPHGHLLVGIELAGLHAVDRKFSLSEMSWARDPRFQNLIQATALLLSSTHDRRAAEVEKGTVLDLIQMKISRLLYVPLDEVDVDKAINDYDIDSMIAAELRNWLFASLGRQVSLLKLLSATMAIQRLAEEAEAPVE</sequence>
<evidence type="ECO:0000313" key="4">
    <source>
        <dbReference type="EMBL" id="KAL3424073.1"/>
    </source>
</evidence>
<evidence type="ECO:0000256" key="2">
    <source>
        <dbReference type="ARBA" id="ARBA00022553"/>
    </source>
</evidence>